<dbReference type="EMBL" id="CM042888">
    <property type="protein sequence ID" value="KAI4325092.1"/>
    <property type="molecule type" value="Genomic_DNA"/>
</dbReference>
<name>A0ACB9MLE8_9MYRT</name>
<keyword evidence="2" id="KW-1185">Reference proteome</keyword>
<sequence>MAVTSYTEEFTSTVSPARLFKALVTESNVFIPKIACWRTRKPSETSRIRSNGKLKYMKHRTDVLDAENLYCKYALIGCYVDFEKVESVVYEVKFEVTPGSGCVCKMTSEYHVKVGYELKVEELKEGKLRASGLFKAV</sequence>
<comment type="caution">
    <text evidence="1">The sequence shown here is derived from an EMBL/GenBank/DDBJ whole genome shotgun (WGS) entry which is preliminary data.</text>
</comment>
<organism evidence="1 2">
    <name type="scientific">Melastoma candidum</name>
    <dbReference type="NCBI Taxonomy" id="119954"/>
    <lineage>
        <taxon>Eukaryota</taxon>
        <taxon>Viridiplantae</taxon>
        <taxon>Streptophyta</taxon>
        <taxon>Embryophyta</taxon>
        <taxon>Tracheophyta</taxon>
        <taxon>Spermatophyta</taxon>
        <taxon>Magnoliopsida</taxon>
        <taxon>eudicotyledons</taxon>
        <taxon>Gunneridae</taxon>
        <taxon>Pentapetalae</taxon>
        <taxon>rosids</taxon>
        <taxon>malvids</taxon>
        <taxon>Myrtales</taxon>
        <taxon>Melastomataceae</taxon>
        <taxon>Melastomatoideae</taxon>
        <taxon>Melastomateae</taxon>
        <taxon>Melastoma</taxon>
    </lineage>
</organism>
<evidence type="ECO:0000313" key="2">
    <source>
        <dbReference type="Proteomes" id="UP001057402"/>
    </source>
</evidence>
<dbReference type="Proteomes" id="UP001057402">
    <property type="component" value="Chromosome 9"/>
</dbReference>
<evidence type="ECO:0000313" key="1">
    <source>
        <dbReference type="EMBL" id="KAI4325092.1"/>
    </source>
</evidence>
<reference evidence="2" key="1">
    <citation type="journal article" date="2023" name="Front. Plant Sci.">
        <title>Chromosomal-level genome assembly of Melastoma candidum provides insights into trichome evolution.</title>
        <authorList>
            <person name="Zhong Y."/>
            <person name="Wu W."/>
            <person name="Sun C."/>
            <person name="Zou P."/>
            <person name="Liu Y."/>
            <person name="Dai S."/>
            <person name="Zhou R."/>
        </authorList>
    </citation>
    <scope>NUCLEOTIDE SEQUENCE [LARGE SCALE GENOMIC DNA]</scope>
</reference>
<proteinExistence type="predicted"/>
<protein>
    <submittedName>
        <fullName evidence="1">Uncharacterized protein</fullName>
    </submittedName>
</protein>
<gene>
    <name evidence="1" type="ORF">MLD38_030518</name>
</gene>
<accession>A0ACB9MLE8</accession>